<keyword evidence="4" id="KW-0106">Calcium</keyword>
<evidence type="ECO:0000256" key="1">
    <source>
        <dbReference type="ARBA" id="ARBA00003291"/>
    </source>
</evidence>
<evidence type="ECO:0000259" key="5">
    <source>
        <dbReference type="PROSITE" id="PS50222"/>
    </source>
</evidence>
<dbReference type="AlphaFoldDB" id="A0A6I9RS33"/>
<dbReference type="PROSITE" id="PS00018">
    <property type="entry name" value="EF_HAND_1"/>
    <property type="match status" value="2"/>
</dbReference>
<dbReference type="SUPFAM" id="SSF47473">
    <property type="entry name" value="EF-hand"/>
    <property type="match status" value="1"/>
</dbReference>
<gene>
    <name evidence="7" type="primary">LOC105052364</name>
</gene>
<dbReference type="InterPro" id="IPR011992">
    <property type="entry name" value="EF-hand-dom_pair"/>
</dbReference>
<organism evidence="6 7">
    <name type="scientific">Elaeis guineensis var. tenera</name>
    <name type="common">Oil palm</name>
    <dbReference type="NCBI Taxonomy" id="51953"/>
    <lineage>
        <taxon>Eukaryota</taxon>
        <taxon>Viridiplantae</taxon>
        <taxon>Streptophyta</taxon>
        <taxon>Embryophyta</taxon>
        <taxon>Tracheophyta</taxon>
        <taxon>Spermatophyta</taxon>
        <taxon>Magnoliopsida</taxon>
        <taxon>Liliopsida</taxon>
        <taxon>Arecaceae</taxon>
        <taxon>Arecoideae</taxon>
        <taxon>Cocoseae</taxon>
        <taxon>Elaeidinae</taxon>
        <taxon>Elaeis</taxon>
    </lineage>
</organism>
<evidence type="ECO:0000256" key="2">
    <source>
        <dbReference type="ARBA" id="ARBA00022723"/>
    </source>
</evidence>
<sequence>MEGSIVFILIGCFTSFRICHITNFTREILDSCLPTIRLLFTPIRFIIQDECYVEEEEDEDELLSPEECESCNDRGGLTYDDIKLVMRSLAMVGWRSDEVGEGGGDDGKCKECRQLEGVHELLEEKKASLEELEEAFYVFDRNEDGFISPEELWGVLRRLGWEGMKLEDCERMIRVFDEDGDGRIDFSEFKNLMENAT</sequence>
<dbReference type="OrthoDB" id="26525at2759"/>
<feature type="domain" description="EF-hand" evidence="5">
    <location>
        <begin position="127"/>
        <end position="162"/>
    </location>
</feature>
<dbReference type="PROSITE" id="PS50222">
    <property type="entry name" value="EF_HAND_2"/>
    <property type="match status" value="2"/>
</dbReference>
<dbReference type="Pfam" id="PF13499">
    <property type="entry name" value="EF-hand_7"/>
    <property type="match status" value="1"/>
</dbReference>
<dbReference type="KEGG" id="egu:105052364"/>
<dbReference type="InParanoid" id="A0A6I9RS33"/>
<dbReference type="GO" id="GO:0005509">
    <property type="term" value="F:calcium ion binding"/>
    <property type="evidence" value="ECO:0007669"/>
    <property type="project" value="InterPro"/>
</dbReference>
<evidence type="ECO:0000256" key="4">
    <source>
        <dbReference type="ARBA" id="ARBA00022837"/>
    </source>
</evidence>
<dbReference type="GeneID" id="105052364"/>
<dbReference type="Gene3D" id="1.10.238.10">
    <property type="entry name" value="EF-hand"/>
    <property type="match status" value="1"/>
</dbReference>
<dbReference type="CDD" id="cd00051">
    <property type="entry name" value="EFh"/>
    <property type="match status" value="1"/>
</dbReference>
<keyword evidence="3" id="KW-0677">Repeat</keyword>
<dbReference type="PANTHER" id="PTHR10891">
    <property type="entry name" value="EF-HAND CALCIUM-BINDING DOMAIN CONTAINING PROTEIN"/>
    <property type="match status" value="1"/>
</dbReference>
<dbReference type="InterPro" id="IPR002048">
    <property type="entry name" value="EF_hand_dom"/>
</dbReference>
<keyword evidence="6" id="KW-1185">Reference proteome</keyword>
<evidence type="ECO:0000313" key="6">
    <source>
        <dbReference type="Proteomes" id="UP000504607"/>
    </source>
</evidence>
<accession>A0A6I9RS33</accession>
<name>A0A6I9RS33_ELAGV</name>
<dbReference type="InterPro" id="IPR018247">
    <property type="entry name" value="EF_Hand_1_Ca_BS"/>
</dbReference>
<reference evidence="7" key="1">
    <citation type="submission" date="2025-08" db="UniProtKB">
        <authorList>
            <consortium name="RefSeq"/>
        </authorList>
    </citation>
    <scope>IDENTIFICATION</scope>
</reference>
<dbReference type="FunCoup" id="A0A6I9RS33">
    <property type="interactions" value="1"/>
</dbReference>
<evidence type="ECO:0000256" key="3">
    <source>
        <dbReference type="ARBA" id="ARBA00022737"/>
    </source>
</evidence>
<dbReference type="SMART" id="SM00054">
    <property type="entry name" value="EFh"/>
    <property type="match status" value="2"/>
</dbReference>
<dbReference type="InterPro" id="IPR039647">
    <property type="entry name" value="EF_hand_pair_protein_CML-like"/>
</dbReference>
<comment type="function">
    <text evidence="1">Potential calcium sensor.</text>
</comment>
<dbReference type="RefSeq" id="XP_010931453.1">
    <property type="nucleotide sequence ID" value="XM_010933151.3"/>
</dbReference>
<dbReference type="FunFam" id="1.10.238.10:FF:000089">
    <property type="entry name" value="calmodulin-like protein 3"/>
    <property type="match status" value="1"/>
</dbReference>
<feature type="domain" description="EF-hand" evidence="5">
    <location>
        <begin position="164"/>
        <end position="197"/>
    </location>
</feature>
<evidence type="ECO:0000313" key="7">
    <source>
        <dbReference type="RefSeq" id="XP_010931453.1"/>
    </source>
</evidence>
<dbReference type="Proteomes" id="UP000504607">
    <property type="component" value="Chromosome 10"/>
</dbReference>
<proteinExistence type="predicted"/>
<protein>
    <submittedName>
        <fullName evidence="7">Probable calcium-binding protein CML45</fullName>
    </submittedName>
</protein>
<keyword evidence="2" id="KW-0479">Metal-binding</keyword>